<protein>
    <submittedName>
        <fullName evidence="2">Nitroreductase family protein</fullName>
    </submittedName>
</protein>
<dbReference type="PANTHER" id="PTHR23026:SF123">
    <property type="entry name" value="NAD(P)H NITROREDUCTASE RV3131-RELATED"/>
    <property type="match status" value="1"/>
</dbReference>
<evidence type="ECO:0000259" key="1">
    <source>
        <dbReference type="Pfam" id="PF00881"/>
    </source>
</evidence>
<dbReference type="InterPro" id="IPR050627">
    <property type="entry name" value="Nitroreductase/BluB"/>
</dbReference>
<dbReference type="OrthoDB" id="9812105at2"/>
<accession>A0A4Y9IMZ4</accession>
<evidence type="ECO:0000313" key="2">
    <source>
        <dbReference type="EMBL" id="TFU89870.1"/>
    </source>
</evidence>
<feature type="domain" description="Nitroreductase" evidence="1">
    <location>
        <begin position="96"/>
        <end position="178"/>
    </location>
</feature>
<reference evidence="2 3" key="1">
    <citation type="submission" date="2019-03" db="EMBL/GenBank/DDBJ databases">
        <title>Diversity of the mouse oral microbiome.</title>
        <authorList>
            <person name="Joseph S."/>
            <person name="Aduse-Opoku J."/>
            <person name="Curtis M."/>
            <person name="Wade W."/>
            <person name="Hashim A."/>
        </authorList>
    </citation>
    <scope>NUCLEOTIDE SEQUENCE [LARGE SCALE GENOMIC DNA]</scope>
    <source>
        <strain evidence="2 3">P11</strain>
    </source>
</reference>
<dbReference type="SUPFAM" id="SSF55469">
    <property type="entry name" value="FMN-dependent nitroreductase-like"/>
    <property type="match status" value="1"/>
</dbReference>
<feature type="domain" description="Nitroreductase" evidence="1">
    <location>
        <begin position="39"/>
        <end position="95"/>
    </location>
</feature>
<dbReference type="PANTHER" id="PTHR23026">
    <property type="entry name" value="NADPH NITROREDUCTASE"/>
    <property type="match status" value="1"/>
</dbReference>
<dbReference type="Gene3D" id="3.40.109.10">
    <property type="entry name" value="NADH Oxidase"/>
    <property type="match status" value="1"/>
</dbReference>
<dbReference type="GO" id="GO:0016491">
    <property type="term" value="F:oxidoreductase activity"/>
    <property type="evidence" value="ECO:0007669"/>
    <property type="project" value="InterPro"/>
</dbReference>
<dbReference type="EMBL" id="SPPK01000002">
    <property type="protein sequence ID" value="TFU89870.1"/>
    <property type="molecule type" value="Genomic_DNA"/>
</dbReference>
<dbReference type="InterPro" id="IPR000415">
    <property type="entry name" value="Nitroreductase-like"/>
</dbReference>
<gene>
    <name evidence="2" type="ORF">E4T88_07600</name>
</gene>
<evidence type="ECO:0000313" key="3">
    <source>
        <dbReference type="Proteomes" id="UP000298285"/>
    </source>
</evidence>
<sequence>MNKKYILFGLITICSISFMSCSQKDEKQITKKEAALSAIYNRKSVRSFIKDRPVSDEDVQALIKAGMSAPSGKDTRPWEFVIINDRAILDKMAEELPTAKMLSQAPMAIVVCGDTIRSSYWYLDCSAATENILLAAEAMELGGVWTAAYPYRDRMTTVIKHTNMPAQVLPLVVIPIGYPMGNHSVKDKYDEKKIHMNKW</sequence>
<dbReference type="AlphaFoldDB" id="A0A4Y9IMZ4"/>
<comment type="caution">
    <text evidence="2">The sequence shown here is derived from an EMBL/GenBank/DDBJ whole genome shotgun (WGS) entry which is preliminary data.</text>
</comment>
<proteinExistence type="predicted"/>
<name>A0A4Y9IMZ4_9BACT</name>
<dbReference type="PROSITE" id="PS51257">
    <property type="entry name" value="PROKAR_LIPOPROTEIN"/>
    <property type="match status" value="1"/>
</dbReference>
<dbReference type="Pfam" id="PF00881">
    <property type="entry name" value="Nitroreductase"/>
    <property type="match status" value="2"/>
</dbReference>
<dbReference type="Proteomes" id="UP000298285">
    <property type="component" value="Unassembled WGS sequence"/>
</dbReference>
<dbReference type="CDD" id="cd02150">
    <property type="entry name" value="nitroreductase"/>
    <property type="match status" value="1"/>
</dbReference>
<dbReference type="InterPro" id="IPR029479">
    <property type="entry name" value="Nitroreductase"/>
</dbReference>
<organism evidence="2 3">
    <name type="scientific">Dysgonomonas mossii</name>
    <dbReference type="NCBI Taxonomy" id="163665"/>
    <lineage>
        <taxon>Bacteria</taxon>
        <taxon>Pseudomonadati</taxon>
        <taxon>Bacteroidota</taxon>
        <taxon>Bacteroidia</taxon>
        <taxon>Bacteroidales</taxon>
        <taxon>Dysgonomonadaceae</taxon>
        <taxon>Dysgonomonas</taxon>
    </lineage>
</organism>